<evidence type="ECO:0000256" key="1">
    <source>
        <dbReference type="SAM" id="MobiDB-lite"/>
    </source>
</evidence>
<reference evidence="2 3" key="1">
    <citation type="submission" date="2018-04" db="EMBL/GenBank/DDBJ databases">
        <title>Draft genome sequence of Pseudomonas syringae pv. actinidiae biovar 3 strains isolated from kiwifruit in Kagawa prefecture.</title>
        <authorList>
            <person name="Tabuchi M."/>
            <person name="Saito M."/>
            <person name="Fujiwara S."/>
            <person name="Sasa N."/>
            <person name="Akimitsu K."/>
            <person name="Gomi K."/>
            <person name="Konishi-Sugita S."/>
            <person name="Hamano K."/>
            <person name="Kataoka I."/>
        </authorList>
    </citation>
    <scope>NUCLEOTIDE SEQUENCE [LARGE SCALE GENOMIC DNA]</scope>
    <source>
        <strain evidence="2 3">MAFF212211</strain>
    </source>
</reference>
<feature type="region of interest" description="Disordered" evidence="1">
    <location>
        <begin position="1"/>
        <end position="59"/>
    </location>
</feature>
<dbReference type="EMBL" id="BGKA01000191">
    <property type="protein sequence ID" value="GBH19222.1"/>
    <property type="molecule type" value="Genomic_DNA"/>
</dbReference>
<evidence type="ECO:0000313" key="3">
    <source>
        <dbReference type="Proteomes" id="UP000248291"/>
    </source>
</evidence>
<comment type="caution">
    <text evidence="2">The sequence shown here is derived from an EMBL/GenBank/DDBJ whole genome shotgun (WGS) entry which is preliminary data.</text>
</comment>
<dbReference type="Proteomes" id="UP000248291">
    <property type="component" value="Unassembled WGS sequence"/>
</dbReference>
<protein>
    <submittedName>
        <fullName evidence="2">Uncharacterized protein</fullName>
    </submittedName>
</protein>
<accession>A0AAN4Q8E9</accession>
<organism evidence="2 3">
    <name type="scientific">Pseudomonas syringae pv. actinidiae</name>
    <dbReference type="NCBI Taxonomy" id="103796"/>
    <lineage>
        <taxon>Bacteria</taxon>
        <taxon>Pseudomonadati</taxon>
        <taxon>Pseudomonadota</taxon>
        <taxon>Gammaproteobacteria</taxon>
        <taxon>Pseudomonadales</taxon>
        <taxon>Pseudomonadaceae</taxon>
        <taxon>Pseudomonas</taxon>
        <taxon>Pseudomonas syringae</taxon>
    </lineage>
</organism>
<name>A0AAN4Q8E9_PSESF</name>
<dbReference type="AlphaFoldDB" id="A0AAN4Q8E9"/>
<proteinExistence type="predicted"/>
<feature type="compositionally biased region" description="Polar residues" evidence="1">
    <location>
        <begin position="49"/>
        <end position="59"/>
    </location>
</feature>
<gene>
    <name evidence="2" type="ORF">KPSA3_05228</name>
</gene>
<evidence type="ECO:0000313" key="2">
    <source>
        <dbReference type="EMBL" id="GBH19222.1"/>
    </source>
</evidence>
<sequence length="59" mass="6464">MSYATTASRKRRRDPPPPLGEDLARHWSGQPLLTRPDTDREKSCVPNAVSGSPETDGTT</sequence>